<dbReference type="Pfam" id="PF00501">
    <property type="entry name" value="AMP-binding"/>
    <property type="match status" value="1"/>
</dbReference>
<dbReference type="SUPFAM" id="SSF56801">
    <property type="entry name" value="Acetyl-CoA synthetase-like"/>
    <property type="match status" value="1"/>
</dbReference>
<dbReference type="Gene3D" id="3.40.50.12780">
    <property type="entry name" value="N-terminal domain of ligase-like"/>
    <property type="match status" value="1"/>
</dbReference>
<feature type="domain" description="AMP-dependent synthetase/ligase" evidence="1">
    <location>
        <begin position="29"/>
        <end position="138"/>
    </location>
</feature>
<proteinExistence type="predicted"/>
<gene>
    <name evidence="2" type="ORF">U0042_01375</name>
</gene>
<evidence type="ECO:0000313" key="2">
    <source>
        <dbReference type="EMBL" id="WQD78395.1"/>
    </source>
</evidence>
<evidence type="ECO:0000259" key="1">
    <source>
        <dbReference type="Pfam" id="PF00501"/>
    </source>
</evidence>
<name>A0ABZ0WLZ7_9BURK</name>
<keyword evidence="3" id="KW-1185">Reference proteome</keyword>
<dbReference type="RefSeq" id="WP_114809537.1">
    <property type="nucleotide sequence ID" value="NZ_CP139965.1"/>
</dbReference>
<protein>
    <submittedName>
        <fullName evidence="2">AMP-binding protein</fullName>
    </submittedName>
</protein>
<dbReference type="Proteomes" id="UP001325479">
    <property type="component" value="Chromosome"/>
</dbReference>
<reference evidence="2 3" key="1">
    <citation type="submission" date="2023-12" db="EMBL/GenBank/DDBJ databases">
        <title>Genome sequencing and assembly of bacterial species from a model synthetic community.</title>
        <authorList>
            <person name="Hogle S.L."/>
        </authorList>
    </citation>
    <scope>NUCLEOTIDE SEQUENCE [LARGE SCALE GENOMIC DNA]</scope>
    <source>
        <strain evidence="2 3">HAMBI 2494</strain>
    </source>
</reference>
<accession>A0ABZ0WLZ7</accession>
<organism evidence="2 3">
    <name type="scientific">Paraburkholderia kururiensis</name>
    <dbReference type="NCBI Taxonomy" id="984307"/>
    <lineage>
        <taxon>Bacteria</taxon>
        <taxon>Pseudomonadati</taxon>
        <taxon>Pseudomonadota</taxon>
        <taxon>Betaproteobacteria</taxon>
        <taxon>Burkholderiales</taxon>
        <taxon>Burkholderiaceae</taxon>
        <taxon>Paraburkholderia</taxon>
    </lineage>
</organism>
<dbReference type="InterPro" id="IPR042099">
    <property type="entry name" value="ANL_N_sf"/>
</dbReference>
<dbReference type="InterPro" id="IPR000873">
    <property type="entry name" value="AMP-dep_synth/lig_dom"/>
</dbReference>
<sequence length="327" mass="34777">MDDAVLMTVDALPDAATVRFPADLEARIAHWAQTRPQALALLHKQRGQWGALRWEDVPQRVAQLRQGLELQRPGPGSGSRLAVSGALEPDLILIALAAHAAGAAVVSVDRNAHADTLRRALEAAAPTHAFVQDRKTVSAWLASGYAPPGPATLYSAQSVAHHGGAWQLVALDALAGPAGSDSAFHARTGLRHALRHQRVSWVEEGTEWPGGLEQVLACWLEDGDVLASPEVGASSTRDRHEVQPDRLLASPAHLERLEAQLHERLAAAGSWSRALTDRAAERPGGLFSRWLLGRVDALHGLPRGGREVRGVLEAAVPAAGQPHEGAA</sequence>
<dbReference type="EMBL" id="CP139965">
    <property type="protein sequence ID" value="WQD78395.1"/>
    <property type="molecule type" value="Genomic_DNA"/>
</dbReference>
<evidence type="ECO:0000313" key="3">
    <source>
        <dbReference type="Proteomes" id="UP001325479"/>
    </source>
</evidence>